<dbReference type="STRING" id="720554.Clocl_0579"/>
<dbReference type="PANTHER" id="PTHR43283:SF3">
    <property type="entry name" value="BETA-LACTAMASE FAMILY PROTEIN (AFU_ORTHOLOGUE AFUA_5G07500)"/>
    <property type="match status" value="1"/>
</dbReference>
<reference evidence="3" key="1">
    <citation type="submission" date="2011-12" db="EMBL/GenBank/DDBJ databases">
        <title>Complete sequence of Clostridium clariflavum DSM 19732.</title>
        <authorList>
            <consortium name="US DOE Joint Genome Institute"/>
            <person name="Lucas S."/>
            <person name="Han J."/>
            <person name="Lapidus A."/>
            <person name="Cheng J.-F."/>
            <person name="Goodwin L."/>
            <person name="Pitluck S."/>
            <person name="Peters L."/>
            <person name="Teshima H."/>
            <person name="Detter J.C."/>
            <person name="Han C."/>
            <person name="Tapia R."/>
            <person name="Land M."/>
            <person name="Hauser L."/>
            <person name="Kyrpides N."/>
            <person name="Ivanova N."/>
            <person name="Pagani I."/>
            <person name="Kitzmiller T."/>
            <person name="Lynd L."/>
            <person name="Izquierdo J."/>
            <person name="Woyke T."/>
        </authorList>
    </citation>
    <scope>NUCLEOTIDE SEQUENCE [LARGE SCALE GENOMIC DNA]</scope>
    <source>
        <strain evidence="3">DSM 19732 / NBRC 101661 / EBR45</strain>
    </source>
</reference>
<dbReference type="eggNOG" id="COG1680">
    <property type="taxonomic scope" value="Bacteria"/>
</dbReference>
<dbReference type="EMBL" id="CP003065">
    <property type="protein sequence ID" value="AEV67290.1"/>
    <property type="molecule type" value="Genomic_DNA"/>
</dbReference>
<feature type="domain" description="Beta-lactamase-related" evidence="1">
    <location>
        <begin position="20"/>
        <end position="384"/>
    </location>
</feature>
<protein>
    <submittedName>
        <fullName evidence="2">Penicillin-binding protein, beta-lactamase class C</fullName>
    </submittedName>
</protein>
<reference evidence="2 3" key="2">
    <citation type="journal article" date="2012" name="Stand. Genomic Sci.">
        <title>Complete Genome Sequence of Clostridium clariflavum DSM 19732.</title>
        <authorList>
            <person name="Izquierdo J.A."/>
            <person name="Goodwin L."/>
            <person name="Davenport K.W."/>
            <person name="Teshima H."/>
            <person name="Bruce D."/>
            <person name="Detter C."/>
            <person name="Tapia R."/>
            <person name="Han S."/>
            <person name="Land M."/>
            <person name="Hauser L."/>
            <person name="Jeffries C.D."/>
            <person name="Han J."/>
            <person name="Pitluck S."/>
            <person name="Nolan M."/>
            <person name="Chen A."/>
            <person name="Huntemann M."/>
            <person name="Mavromatis K."/>
            <person name="Mikhailova N."/>
            <person name="Liolios K."/>
            <person name="Woyke T."/>
            <person name="Lynd L.R."/>
        </authorList>
    </citation>
    <scope>NUCLEOTIDE SEQUENCE [LARGE SCALE GENOMIC DNA]</scope>
    <source>
        <strain evidence="3">DSM 19732 / NBRC 101661 / EBR45</strain>
    </source>
</reference>
<dbReference type="InterPro" id="IPR001466">
    <property type="entry name" value="Beta-lactam-related"/>
</dbReference>
<dbReference type="HOGENOM" id="CLU_020027_11_2_9"/>
<dbReference type="MEROPS" id="S12.950"/>
<dbReference type="InterPro" id="IPR050789">
    <property type="entry name" value="Diverse_Enzym_Activities"/>
</dbReference>
<dbReference type="KEGG" id="ccl:Clocl_0579"/>
<dbReference type="InterPro" id="IPR012338">
    <property type="entry name" value="Beta-lactam/transpept-like"/>
</dbReference>
<gene>
    <name evidence="2" type="ordered locus">Clocl_0579</name>
</gene>
<accession>G8LTU4</accession>
<keyword evidence="3" id="KW-1185">Reference proteome</keyword>
<dbReference type="Proteomes" id="UP000005435">
    <property type="component" value="Chromosome"/>
</dbReference>
<dbReference type="SUPFAM" id="SSF56601">
    <property type="entry name" value="beta-lactamase/transpeptidase-like"/>
    <property type="match status" value="1"/>
</dbReference>
<dbReference type="AlphaFoldDB" id="G8LTU4"/>
<evidence type="ECO:0000313" key="2">
    <source>
        <dbReference type="EMBL" id="AEV67290.1"/>
    </source>
</evidence>
<proteinExistence type="predicted"/>
<sequence length="404" mass="46105">MMKVSPESVGLSSTRLHRIDKLMQCCIDKGICAGGVAMVARKNKIVYHESFGLMDIKRGKPVQKDTIFRICSMTKPIICVAIMMLYEEGYFQMDTPVSRFVPEFKNMKVIKQINDKDFRLVNIDREITIHDLLVHTSGLSYDIHTEELTYRLNLSKEKFEKEHSIGEFIKILTTLPLAHQPGEKWSYGYSTDVLGYIIEVISQKSLRDFLKQQIFDPLGMVDTDFFVREDKHDRLSELYTFSEEHGFVLVESGVDYRKKPLFCSGGGGVCDFGSGLVSTAEDYIRFAQMLLNKGELDGNRILGRKTVEFMTMNHLSSNLLPMITDKSRPYDYEGYGYGLGWKVLLSSAQAGIIGTNGMYGWGGNARTEFFIDPKEELIALYMTQCIPYQQIKEFQTVVYQALID</sequence>
<evidence type="ECO:0000313" key="3">
    <source>
        <dbReference type="Proteomes" id="UP000005435"/>
    </source>
</evidence>
<dbReference type="Gene3D" id="3.40.710.10">
    <property type="entry name" value="DD-peptidase/beta-lactamase superfamily"/>
    <property type="match status" value="1"/>
</dbReference>
<evidence type="ECO:0000259" key="1">
    <source>
        <dbReference type="Pfam" id="PF00144"/>
    </source>
</evidence>
<dbReference type="Pfam" id="PF00144">
    <property type="entry name" value="Beta-lactamase"/>
    <property type="match status" value="1"/>
</dbReference>
<name>G8LTU4_ACECE</name>
<organism evidence="2 3">
    <name type="scientific">Acetivibrio clariflavus (strain DSM 19732 / NBRC 101661 / EBR45)</name>
    <name type="common">Clostridium clariflavum</name>
    <dbReference type="NCBI Taxonomy" id="720554"/>
    <lineage>
        <taxon>Bacteria</taxon>
        <taxon>Bacillati</taxon>
        <taxon>Bacillota</taxon>
        <taxon>Clostridia</taxon>
        <taxon>Eubacteriales</taxon>
        <taxon>Oscillospiraceae</taxon>
        <taxon>Acetivibrio</taxon>
    </lineage>
</organism>
<dbReference type="PANTHER" id="PTHR43283">
    <property type="entry name" value="BETA-LACTAMASE-RELATED"/>
    <property type="match status" value="1"/>
</dbReference>